<dbReference type="EMBL" id="WEHX01000230">
    <property type="protein sequence ID" value="KAB7650137.1"/>
    <property type="molecule type" value="Genomic_DNA"/>
</dbReference>
<feature type="non-terminal residue" evidence="3">
    <location>
        <position position="203"/>
    </location>
</feature>
<dbReference type="Pfam" id="PF13592">
    <property type="entry name" value="HTH_33"/>
    <property type="match status" value="1"/>
</dbReference>
<accession>A0A6I1EG01</accession>
<comment type="caution">
    <text evidence="3">The sequence shown here is derived from an EMBL/GenBank/DDBJ whole genome shotgun (WGS) entry which is preliminary data.</text>
</comment>
<proteinExistence type="predicted"/>
<evidence type="ECO:0000259" key="2">
    <source>
        <dbReference type="Pfam" id="PF13592"/>
    </source>
</evidence>
<dbReference type="NCBIfam" id="NF033545">
    <property type="entry name" value="transpos_IS630"/>
    <property type="match status" value="1"/>
</dbReference>
<dbReference type="RefSeq" id="WP_152159287.1">
    <property type="nucleotide sequence ID" value="NZ_WEHX01000230.1"/>
</dbReference>
<protein>
    <submittedName>
        <fullName evidence="3">IS630 family transposase</fullName>
    </submittedName>
</protein>
<evidence type="ECO:0000259" key="1">
    <source>
        <dbReference type="Pfam" id="PF13358"/>
    </source>
</evidence>
<dbReference type="Pfam" id="PF13358">
    <property type="entry name" value="DDE_3"/>
    <property type="match status" value="1"/>
</dbReference>
<gene>
    <name evidence="3" type="ORF">GBM95_11955</name>
</gene>
<name>A0A6I1EG01_9BURK</name>
<organism evidence="3 4">
    <name type="scientific">Sutterella seckii</name>
    <dbReference type="NCBI Taxonomy" id="1944635"/>
    <lineage>
        <taxon>Bacteria</taxon>
        <taxon>Pseudomonadati</taxon>
        <taxon>Pseudomonadota</taxon>
        <taxon>Betaproteobacteria</taxon>
        <taxon>Burkholderiales</taxon>
        <taxon>Sutterellaceae</taxon>
        <taxon>Sutterella</taxon>
    </lineage>
</organism>
<dbReference type="InterPro" id="IPR038717">
    <property type="entry name" value="Tc1-like_DDE_dom"/>
</dbReference>
<dbReference type="InterPro" id="IPR025959">
    <property type="entry name" value="Winged_HTH_dom"/>
</dbReference>
<dbReference type="InterPro" id="IPR036397">
    <property type="entry name" value="RNaseH_sf"/>
</dbReference>
<feature type="domain" description="Tc1-like transposase DDE" evidence="1">
    <location>
        <begin position="75"/>
        <end position="202"/>
    </location>
</feature>
<sequence length="203" mass="23465">DFALWTAKAVRQLIYREFGKQLALSTVRNYLRSWGMTPQRPKKKAIQQNDAAVTRWLETDYPAIAKRAKTEKATIFWEDETAVQQDTNWIRGCALRGKTPTILDDHRACYGAPVMISAVNNQGLSAFAFQRSAVRHYSFIRFLHRLIKDYGGKGRKLFVICDNCRIHHAKLVAAWCAAHKEEIELFFLPSYSQELNPDEFLNR</sequence>
<reference evidence="3 4" key="1">
    <citation type="submission" date="2019-10" db="EMBL/GenBank/DDBJ databases">
        <title>Genome diversity of Sutterella seckii.</title>
        <authorList>
            <person name="Chaplin A.V."/>
            <person name="Sokolova S.R."/>
            <person name="Mosin K.A."/>
            <person name="Ivanova E.L."/>
            <person name="Kochetkova T.O."/>
            <person name="Goltsov A.Y."/>
            <person name="Trofimov D.Y."/>
            <person name="Efimov B.A."/>
        </authorList>
    </citation>
    <scope>NUCLEOTIDE SEQUENCE [LARGE SCALE GENOMIC DNA]</scope>
    <source>
        <strain evidence="3 4">ASD393</strain>
    </source>
</reference>
<evidence type="ECO:0000313" key="3">
    <source>
        <dbReference type="EMBL" id="KAB7650137.1"/>
    </source>
</evidence>
<dbReference type="AlphaFoldDB" id="A0A6I1EG01"/>
<dbReference type="OrthoDB" id="9772604at2"/>
<dbReference type="Gene3D" id="3.30.420.10">
    <property type="entry name" value="Ribonuclease H-like superfamily/Ribonuclease H"/>
    <property type="match status" value="1"/>
</dbReference>
<dbReference type="InterPro" id="IPR047655">
    <property type="entry name" value="Transpos_IS630-like"/>
</dbReference>
<dbReference type="GO" id="GO:0003676">
    <property type="term" value="F:nucleic acid binding"/>
    <property type="evidence" value="ECO:0007669"/>
    <property type="project" value="InterPro"/>
</dbReference>
<feature type="domain" description="Winged helix-turn helix" evidence="2">
    <location>
        <begin position="1"/>
        <end position="59"/>
    </location>
</feature>
<feature type="non-terminal residue" evidence="3">
    <location>
        <position position="1"/>
    </location>
</feature>
<dbReference type="Proteomes" id="UP000430564">
    <property type="component" value="Unassembled WGS sequence"/>
</dbReference>
<evidence type="ECO:0000313" key="4">
    <source>
        <dbReference type="Proteomes" id="UP000430564"/>
    </source>
</evidence>